<comment type="caution">
    <text evidence="1">The sequence shown here is derived from an EMBL/GenBank/DDBJ whole genome shotgun (WGS) entry which is preliminary data.</text>
</comment>
<proteinExistence type="predicted"/>
<organism evidence="1 2">
    <name type="scientific">Pararge aegeria aegeria</name>
    <dbReference type="NCBI Taxonomy" id="348720"/>
    <lineage>
        <taxon>Eukaryota</taxon>
        <taxon>Metazoa</taxon>
        <taxon>Ecdysozoa</taxon>
        <taxon>Arthropoda</taxon>
        <taxon>Hexapoda</taxon>
        <taxon>Insecta</taxon>
        <taxon>Pterygota</taxon>
        <taxon>Neoptera</taxon>
        <taxon>Endopterygota</taxon>
        <taxon>Lepidoptera</taxon>
        <taxon>Glossata</taxon>
        <taxon>Ditrysia</taxon>
        <taxon>Papilionoidea</taxon>
        <taxon>Nymphalidae</taxon>
        <taxon>Satyrinae</taxon>
        <taxon>Satyrini</taxon>
        <taxon>Parargina</taxon>
        <taxon>Pararge</taxon>
    </lineage>
</organism>
<reference evidence="1" key="1">
    <citation type="submission" date="2022-03" db="EMBL/GenBank/DDBJ databases">
        <authorList>
            <person name="Lindestad O."/>
        </authorList>
    </citation>
    <scope>NUCLEOTIDE SEQUENCE</scope>
</reference>
<evidence type="ECO:0000313" key="1">
    <source>
        <dbReference type="EMBL" id="CAH2269508.1"/>
    </source>
</evidence>
<dbReference type="AlphaFoldDB" id="A0A8S4SQ79"/>
<sequence length="73" mass="7966">MKSGLLNAVLCWRVAEASRTLIDRAGASGDSAPRECCNQRRRGKAINCPSIALKQRAALPLPTTPYNLHFNQS</sequence>
<evidence type="ECO:0000313" key="2">
    <source>
        <dbReference type="Proteomes" id="UP000838756"/>
    </source>
</evidence>
<dbReference type="EMBL" id="CAKXAJ010026534">
    <property type="protein sequence ID" value="CAH2269508.1"/>
    <property type="molecule type" value="Genomic_DNA"/>
</dbReference>
<protein>
    <submittedName>
        <fullName evidence="1">Jg19056 protein</fullName>
    </submittedName>
</protein>
<gene>
    <name evidence="1" type="primary">jg19056</name>
    <name evidence="1" type="ORF">PAEG_LOCUS27719</name>
</gene>
<dbReference type="Proteomes" id="UP000838756">
    <property type="component" value="Unassembled WGS sequence"/>
</dbReference>
<name>A0A8S4SQ79_9NEOP</name>
<keyword evidence="2" id="KW-1185">Reference proteome</keyword>
<accession>A0A8S4SQ79</accession>